<name>A8QAK6_MALGO</name>
<comment type="caution">
    <text evidence="1">The sequence shown here is derived from an EMBL/GenBank/DDBJ whole genome shotgun (WGS) entry which is preliminary data.</text>
</comment>
<evidence type="ECO:0000313" key="1">
    <source>
        <dbReference type="EMBL" id="EDP42084.1"/>
    </source>
</evidence>
<organism evidence="1 2">
    <name type="scientific">Malassezia globosa (strain ATCC MYA-4612 / CBS 7966)</name>
    <name type="common">Dandruff-associated fungus</name>
    <dbReference type="NCBI Taxonomy" id="425265"/>
    <lineage>
        <taxon>Eukaryota</taxon>
        <taxon>Fungi</taxon>
        <taxon>Dikarya</taxon>
        <taxon>Basidiomycota</taxon>
        <taxon>Ustilaginomycotina</taxon>
        <taxon>Malasseziomycetes</taxon>
        <taxon>Malasseziales</taxon>
        <taxon>Malasseziaceae</taxon>
        <taxon>Malassezia</taxon>
    </lineage>
</organism>
<keyword evidence="2" id="KW-1185">Reference proteome</keyword>
<evidence type="ECO:0008006" key="3">
    <source>
        <dbReference type="Google" id="ProtNLM"/>
    </source>
</evidence>
<dbReference type="VEuPathDB" id="FungiDB:MGL_3765"/>
<accession>A8QAK6</accession>
<dbReference type="RefSeq" id="XP_001729298.1">
    <property type="nucleotide sequence ID" value="XM_001729246.1"/>
</dbReference>
<dbReference type="InterPro" id="IPR027417">
    <property type="entry name" value="P-loop_NTPase"/>
</dbReference>
<dbReference type="FunCoup" id="A8QAK6">
    <property type="interactions" value="173"/>
</dbReference>
<dbReference type="InParanoid" id="A8QAK6"/>
<dbReference type="EMBL" id="AAYY01000014">
    <property type="protein sequence ID" value="EDP42084.1"/>
    <property type="molecule type" value="Genomic_DNA"/>
</dbReference>
<proteinExistence type="predicted"/>
<dbReference type="SUPFAM" id="SSF52540">
    <property type="entry name" value="P-loop containing nucleoside triphosphate hydrolases"/>
    <property type="match status" value="1"/>
</dbReference>
<dbReference type="KEGG" id="mgl:MGL_3765"/>
<dbReference type="Gene3D" id="3.40.50.300">
    <property type="entry name" value="P-loop containing nucleotide triphosphate hydrolases"/>
    <property type="match status" value="1"/>
</dbReference>
<dbReference type="STRING" id="425265.A8QAK6"/>
<dbReference type="Proteomes" id="UP000008837">
    <property type="component" value="Unassembled WGS sequence"/>
</dbReference>
<reference evidence="1 2" key="1">
    <citation type="journal article" date="2007" name="Proc. Natl. Acad. Sci. U.S.A.">
        <title>Dandruff-associated Malassezia genomes reveal convergent and divergent virulence traits shared with plant and human fungal pathogens.</title>
        <authorList>
            <person name="Xu J."/>
            <person name="Saunders C.W."/>
            <person name="Hu P."/>
            <person name="Grant R.A."/>
            <person name="Boekhout T."/>
            <person name="Kuramae E.E."/>
            <person name="Kronstad J.W."/>
            <person name="Deangelis Y.M."/>
            <person name="Reeder N.L."/>
            <person name="Johnstone K.R."/>
            <person name="Leland M."/>
            <person name="Fieno A.M."/>
            <person name="Begley W.M."/>
            <person name="Sun Y."/>
            <person name="Lacey M.P."/>
            <person name="Chaudhary T."/>
            <person name="Keough T."/>
            <person name="Chu L."/>
            <person name="Sears R."/>
            <person name="Yuan B."/>
            <person name="Dawson T.L.Jr."/>
        </authorList>
    </citation>
    <scope>NUCLEOTIDE SEQUENCE [LARGE SCALE GENOMIC DNA]</scope>
    <source>
        <strain evidence="2">ATCC MYA-4612 / CBS 7966</strain>
    </source>
</reference>
<evidence type="ECO:0000313" key="2">
    <source>
        <dbReference type="Proteomes" id="UP000008837"/>
    </source>
</evidence>
<sequence>MHDPGEAHRRRGAAFTFDSDAFVAFVDKLRHDGMVRLSAPSFSHADKDPVEDAIQIEPSHTIVLLEGLYCCLNVEPWRRAAECWDIRWFVDTPHSVARKRLIQRHVESGICPDEASAACRADNNDLPNGDWILAHLFEPVTRWDAPTMSST</sequence>
<dbReference type="OrthoDB" id="6362633at2759"/>
<gene>
    <name evidence="1" type="ORF">MGL_3765</name>
</gene>
<dbReference type="GeneID" id="5853604"/>
<protein>
    <recommendedName>
        <fullName evidence="3">Phosphoribulokinase/uridine kinase domain-containing protein</fullName>
    </recommendedName>
</protein>
<dbReference type="OMA" id="WILAHRN"/>
<dbReference type="AlphaFoldDB" id="A8QAK6"/>